<name>A0AA35LYU0_9HYPO</name>
<dbReference type="InterPro" id="IPR002938">
    <property type="entry name" value="FAD-bd"/>
</dbReference>
<dbReference type="SUPFAM" id="SSF51905">
    <property type="entry name" value="FAD/NAD(P)-binding domain"/>
    <property type="match status" value="1"/>
</dbReference>
<sequence>MENRRIRIGIIGGGLAGASIANSLSRIPSVAIDVFEAAPEFSERGAAVGLALPSQRALQELLEDAKETLRKAQSVPIASSRLMVGSGPHAGTVLVDFGDAEKGGAPELIVHRASLPRELLAPLPKSILHPSKKMNSIIPTDTGVKVYFEDGTDYEFDAVVGADGVFSTVRDHVLSDESKKYSASPAGFWDCRVLVPFEKAKMVLGEELFKLDRQYGWAGDGAFILHDVLENGTLVQCVISAVENESPRDRKHLLTREFLNKTLASWLDGPIASGIIDLVMEQDDPRGYSEREHKATPTYARGRVCIMGDAAHASTPFQGAGAGQAFEDGMILSALLGHISSPDDIEVAFKVYDEIRRPRGQRVIDSSRGTGQIMCGRSEAGLDPRKIVQTVAPRWDFLNLDFKSYVQEAVQKLDERLRA</sequence>
<evidence type="ECO:0000256" key="5">
    <source>
        <dbReference type="ARBA" id="ARBA00023002"/>
    </source>
</evidence>
<organism evidence="8 9">
    <name type="scientific">Clonostachys chloroleuca</name>
    <dbReference type="NCBI Taxonomy" id="1926264"/>
    <lineage>
        <taxon>Eukaryota</taxon>
        <taxon>Fungi</taxon>
        <taxon>Dikarya</taxon>
        <taxon>Ascomycota</taxon>
        <taxon>Pezizomycotina</taxon>
        <taxon>Sordariomycetes</taxon>
        <taxon>Hypocreomycetidae</taxon>
        <taxon>Hypocreales</taxon>
        <taxon>Bionectriaceae</taxon>
        <taxon>Clonostachys</taxon>
    </lineage>
</organism>
<reference evidence="8" key="1">
    <citation type="submission" date="2023-01" db="EMBL/GenBank/DDBJ databases">
        <authorList>
            <person name="Piombo E."/>
        </authorList>
    </citation>
    <scope>NUCLEOTIDE SEQUENCE</scope>
</reference>
<dbReference type="Pfam" id="PF01494">
    <property type="entry name" value="FAD_binding_3"/>
    <property type="match status" value="1"/>
</dbReference>
<dbReference type="PANTHER" id="PTHR46720:SF3">
    <property type="entry name" value="FAD-BINDING DOMAIN-CONTAINING PROTEIN-RELATED"/>
    <property type="match status" value="1"/>
</dbReference>
<keyword evidence="4" id="KW-0274">FAD</keyword>
<dbReference type="PRINTS" id="PR00420">
    <property type="entry name" value="RNGMNOXGNASE"/>
</dbReference>
<dbReference type="PANTHER" id="PTHR46720">
    <property type="entry name" value="HYDROXYLASE, PUTATIVE (AFU_ORTHOLOGUE AFUA_3G01460)-RELATED"/>
    <property type="match status" value="1"/>
</dbReference>
<comment type="caution">
    <text evidence="8">The sequence shown here is derived from an EMBL/GenBank/DDBJ whole genome shotgun (WGS) entry which is preliminary data.</text>
</comment>
<keyword evidence="5" id="KW-0560">Oxidoreductase</keyword>
<keyword evidence="9" id="KW-1185">Reference proteome</keyword>
<dbReference type="GO" id="GO:0004497">
    <property type="term" value="F:monooxygenase activity"/>
    <property type="evidence" value="ECO:0007669"/>
    <property type="project" value="UniProtKB-KW"/>
</dbReference>
<dbReference type="GO" id="GO:0071949">
    <property type="term" value="F:FAD binding"/>
    <property type="evidence" value="ECO:0007669"/>
    <property type="project" value="InterPro"/>
</dbReference>
<dbReference type="InterPro" id="IPR036188">
    <property type="entry name" value="FAD/NAD-bd_sf"/>
</dbReference>
<evidence type="ECO:0000256" key="2">
    <source>
        <dbReference type="ARBA" id="ARBA00007992"/>
    </source>
</evidence>
<evidence type="ECO:0000313" key="8">
    <source>
        <dbReference type="EMBL" id="CAI6086933.1"/>
    </source>
</evidence>
<keyword evidence="6" id="KW-0503">Monooxygenase</keyword>
<dbReference type="AlphaFoldDB" id="A0AA35LYU0"/>
<dbReference type="Proteomes" id="UP001160390">
    <property type="component" value="Unassembled WGS sequence"/>
</dbReference>
<evidence type="ECO:0000313" key="9">
    <source>
        <dbReference type="Proteomes" id="UP001160390"/>
    </source>
</evidence>
<comment type="similarity">
    <text evidence="2">Belongs to the paxM FAD-dependent monooxygenase family.</text>
</comment>
<evidence type="ECO:0000256" key="3">
    <source>
        <dbReference type="ARBA" id="ARBA00022630"/>
    </source>
</evidence>
<keyword evidence="3" id="KW-0285">Flavoprotein</keyword>
<dbReference type="GO" id="GO:0044550">
    <property type="term" value="P:secondary metabolite biosynthetic process"/>
    <property type="evidence" value="ECO:0007669"/>
    <property type="project" value="TreeGrafter"/>
</dbReference>
<protein>
    <recommendedName>
        <fullName evidence="7">FAD-binding domain-containing protein</fullName>
    </recommendedName>
</protein>
<accession>A0AA35LYU0</accession>
<feature type="domain" description="FAD-binding" evidence="7">
    <location>
        <begin position="141"/>
        <end position="366"/>
    </location>
</feature>
<evidence type="ECO:0000256" key="1">
    <source>
        <dbReference type="ARBA" id="ARBA00001974"/>
    </source>
</evidence>
<dbReference type="Gene3D" id="3.50.50.60">
    <property type="entry name" value="FAD/NAD(P)-binding domain"/>
    <property type="match status" value="1"/>
</dbReference>
<evidence type="ECO:0000256" key="4">
    <source>
        <dbReference type="ARBA" id="ARBA00022827"/>
    </source>
</evidence>
<evidence type="ECO:0000259" key="7">
    <source>
        <dbReference type="Pfam" id="PF01494"/>
    </source>
</evidence>
<proteinExistence type="inferred from homology"/>
<dbReference type="InterPro" id="IPR051104">
    <property type="entry name" value="FAD_monoxygenase"/>
</dbReference>
<dbReference type="EMBL" id="CABFNP030000789">
    <property type="protein sequence ID" value="CAI6086933.1"/>
    <property type="molecule type" value="Genomic_DNA"/>
</dbReference>
<gene>
    <name evidence="8" type="ORF">CCHLO57077_00009902</name>
</gene>
<evidence type="ECO:0000256" key="6">
    <source>
        <dbReference type="ARBA" id="ARBA00023033"/>
    </source>
</evidence>
<comment type="cofactor">
    <cofactor evidence="1">
        <name>FAD</name>
        <dbReference type="ChEBI" id="CHEBI:57692"/>
    </cofactor>
</comment>